<dbReference type="PANTHER" id="PTHR33018:SF34">
    <property type="entry name" value="OS02G0472350 PROTEIN"/>
    <property type="match status" value="1"/>
</dbReference>
<organism evidence="1 2">
    <name type="scientific">Cucumis melo var. makuwa</name>
    <name type="common">Oriental melon</name>
    <dbReference type="NCBI Taxonomy" id="1194695"/>
    <lineage>
        <taxon>Eukaryota</taxon>
        <taxon>Viridiplantae</taxon>
        <taxon>Streptophyta</taxon>
        <taxon>Embryophyta</taxon>
        <taxon>Tracheophyta</taxon>
        <taxon>Spermatophyta</taxon>
        <taxon>Magnoliopsida</taxon>
        <taxon>eudicotyledons</taxon>
        <taxon>Gunneridae</taxon>
        <taxon>Pentapetalae</taxon>
        <taxon>rosids</taxon>
        <taxon>fabids</taxon>
        <taxon>Cucurbitales</taxon>
        <taxon>Cucurbitaceae</taxon>
        <taxon>Benincaseae</taxon>
        <taxon>Cucumis</taxon>
    </lineage>
</organism>
<dbReference type="EMBL" id="SSTE01010075">
    <property type="protein sequence ID" value="KAA0052814.1"/>
    <property type="molecule type" value="Genomic_DNA"/>
</dbReference>
<keyword evidence="1" id="KW-0418">Kinase</keyword>
<proteinExistence type="predicted"/>
<dbReference type="AlphaFoldDB" id="A0A5A7UBQ2"/>
<name>A0A5A7UBQ2_CUCMM</name>
<dbReference type="Proteomes" id="UP000321393">
    <property type="component" value="Unassembled WGS sequence"/>
</dbReference>
<gene>
    <name evidence="1" type="ORF">E6C27_scaffold773G00050</name>
</gene>
<sequence length="308" mass="35233">MATQVRQDFYVEDPSDARWSIVLTPPQRDCEDQSNDNELGDIMLHCQGVPSDKPNIDGGNDLDENISTYDILLNMESTIVRDGEDKEVGGAEIHGLEKPKQQRKRGPKIMFDVTRVRSEGEKKLVEYNEDGVPIGENEAKLNSFIGSCVHYHIPIIYATWKDMPAELNRSKKSILKTAGTTFHQFKHWLRKRTKEKFNKRDERRISITIDFEEKKNIPSEESELDRASMWKKARVDKKGQYYNEDVQEVVNRIDEISKTCADKEPSPNDYLTQVLGTQESSGRGRGVGGFVTPTAYFHTAKCSKKRSE</sequence>
<reference evidence="1 2" key="1">
    <citation type="submission" date="2019-08" db="EMBL/GenBank/DDBJ databases">
        <title>Draft genome sequences of two oriental melons (Cucumis melo L. var makuwa).</title>
        <authorList>
            <person name="Kwon S.-Y."/>
        </authorList>
    </citation>
    <scope>NUCLEOTIDE SEQUENCE [LARGE SCALE GENOMIC DNA]</scope>
    <source>
        <strain evidence="2">cv. SW 3</strain>
        <tissue evidence="1">Leaf</tissue>
    </source>
</reference>
<keyword evidence="1" id="KW-0808">Transferase</keyword>
<evidence type="ECO:0000313" key="1">
    <source>
        <dbReference type="EMBL" id="KAA0052814.1"/>
    </source>
</evidence>
<evidence type="ECO:0000313" key="2">
    <source>
        <dbReference type="Proteomes" id="UP000321393"/>
    </source>
</evidence>
<comment type="caution">
    <text evidence="1">The sequence shown here is derived from an EMBL/GenBank/DDBJ whole genome shotgun (WGS) entry which is preliminary data.</text>
</comment>
<accession>A0A5A7UBQ2</accession>
<dbReference type="GO" id="GO:0016301">
    <property type="term" value="F:kinase activity"/>
    <property type="evidence" value="ECO:0007669"/>
    <property type="project" value="UniProtKB-KW"/>
</dbReference>
<protein>
    <submittedName>
        <fullName evidence="1">Serine/threonine-protein kinase nek2</fullName>
    </submittedName>
</protein>
<dbReference type="PANTHER" id="PTHR33018">
    <property type="entry name" value="OS10G0338966 PROTEIN-RELATED"/>
    <property type="match status" value="1"/>
</dbReference>